<keyword evidence="2 4" id="KW-0547">Nucleotide-binding</keyword>
<dbReference type="FunCoup" id="A0A1Q5PVL7">
    <property type="interactions" value="22"/>
</dbReference>
<evidence type="ECO:0000256" key="4">
    <source>
        <dbReference type="PIRSR" id="PIRSR006806-1"/>
    </source>
</evidence>
<keyword evidence="7" id="KW-1185">Reference proteome</keyword>
<dbReference type="STRING" id="52770.BSZ40_07820"/>
<dbReference type="GO" id="GO:0035999">
    <property type="term" value="P:tetrahydrofolate interconversion"/>
    <property type="evidence" value="ECO:0007669"/>
    <property type="project" value="TreeGrafter"/>
</dbReference>
<keyword evidence="3 4" id="KW-0067">ATP-binding</keyword>
<feature type="binding site" evidence="4">
    <location>
        <begin position="147"/>
        <end position="155"/>
    </location>
    <ligand>
        <name>ATP</name>
        <dbReference type="ChEBI" id="CHEBI:30616"/>
    </ligand>
</feature>
<feature type="binding site" evidence="4">
    <location>
        <begin position="19"/>
        <end position="23"/>
    </location>
    <ligand>
        <name>ATP</name>
        <dbReference type="ChEBI" id="CHEBI:30616"/>
    </ligand>
</feature>
<dbReference type="SUPFAM" id="SSF100950">
    <property type="entry name" value="NagB/RpiA/CoA transferase-like"/>
    <property type="match status" value="1"/>
</dbReference>
<evidence type="ECO:0000256" key="5">
    <source>
        <dbReference type="RuleBase" id="RU361279"/>
    </source>
</evidence>
<dbReference type="GO" id="GO:0046872">
    <property type="term" value="F:metal ion binding"/>
    <property type="evidence" value="ECO:0007669"/>
    <property type="project" value="UniProtKB-KW"/>
</dbReference>
<organism evidence="6 7">
    <name type="scientific">Buchananella hordeovulneris</name>
    <dbReference type="NCBI Taxonomy" id="52770"/>
    <lineage>
        <taxon>Bacteria</taxon>
        <taxon>Bacillati</taxon>
        <taxon>Actinomycetota</taxon>
        <taxon>Actinomycetes</taxon>
        <taxon>Actinomycetales</taxon>
        <taxon>Actinomycetaceae</taxon>
        <taxon>Buchananella</taxon>
    </lineage>
</organism>
<feature type="binding site" evidence="4">
    <location>
        <position position="68"/>
    </location>
    <ligand>
        <name>substrate</name>
    </ligand>
</feature>
<sequence>MTGVALPFASLGLDIDDSKQALRKTIRARRATRPRKEQAAQAAALAEQIGQVCAQASCVCLYVSVEHEPDTRLALEALRERGVEVLVPVLGPRLSRTWGRYQGGADLEIRSPGRPPEPSGPVLAAEEISRCEVIVVPALAVGADGRRLGQGGGWYDRVLAHRSPSARVLAAVFDDEVYPAGVIPVEGHDVPIHDILTPTRLVPLAN</sequence>
<keyword evidence="5" id="KW-0460">Magnesium</keyword>
<dbReference type="GO" id="GO:0009396">
    <property type="term" value="P:folic acid-containing compound biosynthetic process"/>
    <property type="evidence" value="ECO:0007669"/>
    <property type="project" value="TreeGrafter"/>
</dbReference>
<evidence type="ECO:0000256" key="2">
    <source>
        <dbReference type="ARBA" id="ARBA00022741"/>
    </source>
</evidence>
<accession>A0A1Q5PVL7</accession>
<keyword evidence="6" id="KW-0436">Ligase</keyword>
<dbReference type="PANTHER" id="PTHR23407:SF1">
    <property type="entry name" value="5-FORMYLTETRAHYDROFOLATE CYCLO-LIGASE"/>
    <property type="match status" value="1"/>
</dbReference>
<comment type="similarity">
    <text evidence="1 5">Belongs to the 5-formyltetrahydrofolate cyclo-ligase family.</text>
</comment>
<dbReference type="InterPro" id="IPR002698">
    <property type="entry name" value="FTHF_cligase"/>
</dbReference>
<keyword evidence="5" id="KW-0479">Metal-binding</keyword>
<comment type="caution">
    <text evidence="6">The sequence shown here is derived from an EMBL/GenBank/DDBJ whole genome shotgun (WGS) entry which is preliminary data.</text>
</comment>
<dbReference type="PIRSF" id="PIRSF006806">
    <property type="entry name" value="FTHF_cligase"/>
    <property type="match status" value="1"/>
</dbReference>
<evidence type="ECO:0000313" key="7">
    <source>
        <dbReference type="Proteomes" id="UP000185612"/>
    </source>
</evidence>
<dbReference type="Proteomes" id="UP000185612">
    <property type="component" value="Unassembled WGS sequence"/>
</dbReference>
<gene>
    <name evidence="6" type="ORF">BSZ40_07820</name>
</gene>
<evidence type="ECO:0000313" key="6">
    <source>
        <dbReference type="EMBL" id="OKL51460.1"/>
    </source>
</evidence>
<dbReference type="EC" id="6.3.3.2" evidence="5"/>
<feature type="binding site" evidence="4">
    <location>
        <position position="63"/>
    </location>
    <ligand>
        <name>substrate</name>
    </ligand>
</feature>
<evidence type="ECO:0000256" key="1">
    <source>
        <dbReference type="ARBA" id="ARBA00010638"/>
    </source>
</evidence>
<dbReference type="Gene3D" id="3.40.50.10420">
    <property type="entry name" value="NagB/RpiA/CoA transferase-like"/>
    <property type="match status" value="1"/>
</dbReference>
<reference evidence="7" key="1">
    <citation type="submission" date="2016-12" db="EMBL/GenBank/DDBJ databases">
        <authorList>
            <person name="Meng X."/>
        </authorList>
    </citation>
    <scope>NUCLEOTIDE SEQUENCE [LARGE SCALE GENOMIC DNA]</scope>
    <source>
        <strain evidence="7">DSM 20732</strain>
    </source>
</reference>
<comment type="catalytic activity">
    <reaction evidence="5">
        <text>(6S)-5-formyl-5,6,7,8-tetrahydrofolate + ATP = (6R)-5,10-methenyltetrahydrofolate + ADP + phosphate</text>
        <dbReference type="Rhea" id="RHEA:10488"/>
        <dbReference type="ChEBI" id="CHEBI:30616"/>
        <dbReference type="ChEBI" id="CHEBI:43474"/>
        <dbReference type="ChEBI" id="CHEBI:57455"/>
        <dbReference type="ChEBI" id="CHEBI:57457"/>
        <dbReference type="ChEBI" id="CHEBI:456216"/>
        <dbReference type="EC" id="6.3.3.2"/>
    </reaction>
</comment>
<dbReference type="PANTHER" id="PTHR23407">
    <property type="entry name" value="ATPASE INHIBITOR/5-FORMYLTETRAHYDROFOLATE CYCLO-LIGASE"/>
    <property type="match status" value="1"/>
</dbReference>
<dbReference type="GO" id="GO:0005524">
    <property type="term" value="F:ATP binding"/>
    <property type="evidence" value="ECO:0007669"/>
    <property type="project" value="UniProtKB-KW"/>
</dbReference>
<comment type="cofactor">
    <cofactor evidence="5">
        <name>Mg(2+)</name>
        <dbReference type="ChEBI" id="CHEBI:18420"/>
    </cofactor>
</comment>
<proteinExistence type="inferred from homology"/>
<dbReference type="Pfam" id="PF01812">
    <property type="entry name" value="5-FTHF_cyc-lig"/>
    <property type="match status" value="1"/>
</dbReference>
<evidence type="ECO:0000256" key="3">
    <source>
        <dbReference type="ARBA" id="ARBA00022840"/>
    </source>
</evidence>
<dbReference type="EMBL" id="MQVS01000007">
    <property type="protein sequence ID" value="OKL51460.1"/>
    <property type="molecule type" value="Genomic_DNA"/>
</dbReference>
<name>A0A1Q5PVL7_9ACTO</name>
<dbReference type="RefSeq" id="WP_073824958.1">
    <property type="nucleotide sequence ID" value="NZ_MQVS01000007.1"/>
</dbReference>
<dbReference type="OrthoDB" id="3242798at2"/>
<dbReference type="InterPro" id="IPR024185">
    <property type="entry name" value="FTHF_cligase-like_sf"/>
</dbReference>
<dbReference type="GO" id="GO:0030272">
    <property type="term" value="F:5-formyltetrahydrofolate cyclo-ligase activity"/>
    <property type="evidence" value="ECO:0007669"/>
    <property type="project" value="UniProtKB-EC"/>
</dbReference>
<dbReference type="NCBIfam" id="TIGR02727">
    <property type="entry name" value="MTHFS_bact"/>
    <property type="match status" value="1"/>
</dbReference>
<dbReference type="InterPro" id="IPR037171">
    <property type="entry name" value="NagB/RpiA_transferase-like"/>
</dbReference>
<protein>
    <recommendedName>
        <fullName evidence="5">5-formyltetrahydrofolate cyclo-ligase</fullName>
        <ecNumber evidence="5">6.3.3.2</ecNumber>
    </recommendedName>
</protein>
<dbReference type="AlphaFoldDB" id="A0A1Q5PVL7"/>